<sequence length="341" mass="37366">MFKKKSSLTFLLASLLIFSILFSGCKSLTQSSSQSKEQNSPSTSAAKGKTPPQITLHIAARAGNISDALSEMGKKYKEKTGIDVQVVGMPYNELKEAIVLDIKNKAGAYDLVTLDDPWMPEFGGGKILTNLDSFFPNGLDSDFVEKSVALGKHPYKTGSLYAVPMVGNVELFYYRQDLLDKYNLIHPKTWDDVLKIAKTITEKEAPNVYGYVIRGQRGNPIVSDFLPVFWAYGGEVLDTNNVPHVNSEAGIKAMETYLKLKKYSPKGVETFDTDQIANALTQGQVAMTIAWPAWVSKVDNPQSSKVVGKINFSVVPGQVKDSAAMIGNWLLGVHSESSIIN</sequence>
<evidence type="ECO:0000256" key="4">
    <source>
        <dbReference type="SAM" id="MobiDB-lite"/>
    </source>
</evidence>
<evidence type="ECO:0000256" key="3">
    <source>
        <dbReference type="ARBA" id="ARBA00022729"/>
    </source>
</evidence>
<gene>
    <name evidence="6" type="ORF">ACETAC_09630</name>
</gene>
<dbReference type="Pfam" id="PF01547">
    <property type="entry name" value="SBP_bac_1"/>
    <property type="match status" value="1"/>
</dbReference>
<evidence type="ECO:0000313" key="7">
    <source>
        <dbReference type="Proteomes" id="UP000671913"/>
    </source>
</evidence>
<evidence type="ECO:0000256" key="5">
    <source>
        <dbReference type="SAM" id="SignalP"/>
    </source>
</evidence>
<accession>A0A975AV96</accession>
<dbReference type="PANTHER" id="PTHR43649">
    <property type="entry name" value="ARABINOSE-BINDING PROTEIN-RELATED"/>
    <property type="match status" value="1"/>
</dbReference>
<keyword evidence="3 5" id="KW-0732">Signal</keyword>
<feature type="chain" id="PRO_5036847137" evidence="5">
    <location>
        <begin position="24"/>
        <end position="341"/>
    </location>
</feature>
<dbReference type="InterPro" id="IPR050490">
    <property type="entry name" value="Bact_solute-bd_prot1"/>
</dbReference>
<name>A0A975AV96_9THEO</name>
<dbReference type="PROSITE" id="PS51257">
    <property type="entry name" value="PROKAR_LIPOPROTEIN"/>
    <property type="match status" value="1"/>
</dbReference>
<dbReference type="KEGG" id="aaut:ACETAC_09630"/>
<reference evidence="6" key="1">
    <citation type="submission" date="2020-08" db="EMBL/GenBank/DDBJ databases">
        <title>Genomic insights into the carbon and energy metabolism of the first obligate autotrophic acetogenic bacterium Aceticella autotrophica gen. nov., sp. nov.</title>
        <authorList>
            <person name="Toshchakov S.V."/>
            <person name="Elcheninov A.G."/>
            <person name="Kublanov I.V."/>
            <person name="Frolov E.N."/>
            <person name="Lebedinsky A.V."/>
        </authorList>
    </citation>
    <scope>NUCLEOTIDE SEQUENCE</scope>
    <source>
        <strain evidence="6">3443-3Ac</strain>
    </source>
</reference>
<dbReference type="Gene3D" id="3.40.190.10">
    <property type="entry name" value="Periplasmic binding protein-like II"/>
    <property type="match status" value="2"/>
</dbReference>
<proteinExistence type="inferred from homology"/>
<keyword evidence="2" id="KW-0813">Transport</keyword>
<dbReference type="EMBL" id="CP060096">
    <property type="protein sequence ID" value="QSZ27110.1"/>
    <property type="molecule type" value="Genomic_DNA"/>
</dbReference>
<feature type="region of interest" description="Disordered" evidence="4">
    <location>
        <begin position="31"/>
        <end position="51"/>
    </location>
</feature>
<evidence type="ECO:0000256" key="2">
    <source>
        <dbReference type="ARBA" id="ARBA00022448"/>
    </source>
</evidence>
<dbReference type="Proteomes" id="UP000671913">
    <property type="component" value="Chromosome"/>
</dbReference>
<organism evidence="6 7">
    <name type="scientific">Aceticella autotrophica</name>
    <dbReference type="NCBI Taxonomy" id="2755338"/>
    <lineage>
        <taxon>Bacteria</taxon>
        <taxon>Bacillati</taxon>
        <taxon>Bacillota</taxon>
        <taxon>Clostridia</taxon>
        <taxon>Thermoanaerobacterales</taxon>
        <taxon>Thermoanaerobacteraceae</taxon>
        <taxon>Aceticella</taxon>
    </lineage>
</organism>
<dbReference type="RefSeq" id="WP_284679795.1">
    <property type="nucleotide sequence ID" value="NZ_CP060096.1"/>
</dbReference>
<protein>
    <submittedName>
        <fullName evidence="6">Extracellular solute-binding protein</fullName>
    </submittedName>
</protein>
<dbReference type="PANTHER" id="PTHR43649:SF34">
    <property type="entry name" value="ABC TRANSPORTER PERIPLASMIC-BINDING PROTEIN YCJN-RELATED"/>
    <property type="match status" value="1"/>
</dbReference>
<feature type="compositionally biased region" description="Low complexity" evidence="4">
    <location>
        <begin position="31"/>
        <end position="44"/>
    </location>
</feature>
<dbReference type="AlphaFoldDB" id="A0A975AV96"/>
<evidence type="ECO:0000256" key="1">
    <source>
        <dbReference type="ARBA" id="ARBA00008520"/>
    </source>
</evidence>
<evidence type="ECO:0000313" key="6">
    <source>
        <dbReference type="EMBL" id="QSZ27110.1"/>
    </source>
</evidence>
<keyword evidence="7" id="KW-1185">Reference proteome</keyword>
<dbReference type="SUPFAM" id="SSF53850">
    <property type="entry name" value="Periplasmic binding protein-like II"/>
    <property type="match status" value="1"/>
</dbReference>
<dbReference type="InterPro" id="IPR006059">
    <property type="entry name" value="SBP"/>
</dbReference>
<feature type="signal peptide" evidence="5">
    <location>
        <begin position="1"/>
        <end position="23"/>
    </location>
</feature>
<comment type="similarity">
    <text evidence="1">Belongs to the bacterial solute-binding protein 1 family.</text>
</comment>